<accession>A0A4P6EKZ6</accession>
<name>A0A4P6EKZ6_9MICO</name>
<dbReference type="EMBL" id="CP035495">
    <property type="protein sequence ID" value="QAY63322.1"/>
    <property type="molecule type" value="Genomic_DNA"/>
</dbReference>
<evidence type="ECO:0000313" key="1">
    <source>
        <dbReference type="EMBL" id="QAY63322.1"/>
    </source>
</evidence>
<gene>
    <name evidence="1" type="ORF">ET495_08750</name>
</gene>
<organism evidence="1 2">
    <name type="scientific">Xylanimonas allomyrinae</name>
    <dbReference type="NCBI Taxonomy" id="2509459"/>
    <lineage>
        <taxon>Bacteria</taxon>
        <taxon>Bacillati</taxon>
        <taxon>Actinomycetota</taxon>
        <taxon>Actinomycetes</taxon>
        <taxon>Micrococcales</taxon>
        <taxon>Promicromonosporaceae</taxon>
        <taxon>Xylanimonas</taxon>
    </lineage>
</organism>
<evidence type="ECO:0000313" key="2">
    <source>
        <dbReference type="Proteomes" id="UP000291758"/>
    </source>
</evidence>
<sequence>MSVAKKRLRDGDLEFYFDSCHIDEVGIQWLAIRDVPRLVARVLRAQVGIDPGMRLAVAIPLEESVEPYCTPPSFDSLEADEFEPPSVYLFDARHFQLPNDDTERVRLRYSGNPWGADSESVSVELVSWRDSRGRSLDWPYSNTLWIWMGSKQKV</sequence>
<dbReference type="KEGG" id="xyl:ET495_08750"/>
<proteinExistence type="predicted"/>
<dbReference type="OrthoDB" id="4853485at2"/>
<keyword evidence="2" id="KW-1185">Reference proteome</keyword>
<dbReference type="Proteomes" id="UP000291758">
    <property type="component" value="Chromosome"/>
</dbReference>
<protein>
    <submittedName>
        <fullName evidence="1">Uncharacterized protein</fullName>
    </submittedName>
</protein>
<reference evidence="1 2" key="1">
    <citation type="submission" date="2019-01" db="EMBL/GenBank/DDBJ databases">
        <title>Genome sequencing of strain 2JSPR-7.</title>
        <authorList>
            <person name="Heo J."/>
            <person name="Kim S.-J."/>
            <person name="Kim J.-S."/>
            <person name="Hong S.-B."/>
            <person name="Kwon S.-W."/>
        </authorList>
    </citation>
    <scope>NUCLEOTIDE SEQUENCE [LARGE SCALE GENOMIC DNA]</scope>
    <source>
        <strain evidence="1 2">2JSPR-7</strain>
    </source>
</reference>
<dbReference type="AlphaFoldDB" id="A0A4P6EKZ6"/>
<dbReference type="RefSeq" id="WP_129204308.1">
    <property type="nucleotide sequence ID" value="NZ_CP035495.1"/>
</dbReference>